<evidence type="ECO:0000256" key="4">
    <source>
        <dbReference type="ARBA" id="ARBA00034132"/>
    </source>
</evidence>
<feature type="region of interest" description="Disordered" evidence="5">
    <location>
        <begin position="1"/>
        <end position="72"/>
    </location>
</feature>
<reference evidence="6" key="3">
    <citation type="submission" date="2025-09" db="UniProtKB">
        <authorList>
            <consortium name="Ensembl"/>
        </authorList>
    </citation>
    <scope>IDENTIFICATION</scope>
</reference>
<dbReference type="Pfam" id="PF11176">
    <property type="entry name" value="Tma16"/>
    <property type="match status" value="1"/>
</dbReference>
<comment type="function">
    <text evidence="2">Involved in the biogenesis of the 60S ribosomal subunit in the nucleus.</text>
</comment>
<dbReference type="Proteomes" id="UP000694390">
    <property type="component" value="Chromosome 5"/>
</dbReference>
<reference evidence="6" key="1">
    <citation type="submission" date="2019-06" db="EMBL/GenBank/DDBJ databases">
        <title>G10K-VGP Goodes thornscrub tortoise genome, primary haplotype.</title>
        <authorList>
            <person name="Murphy B."/>
            <person name="Edwards T."/>
            <person name="Rhie A."/>
            <person name="Koren S."/>
            <person name="Phillippy A."/>
            <person name="Fedrigo O."/>
            <person name="Haase B."/>
            <person name="Mountcastle J."/>
            <person name="Lewin H."/>
            <person name="Damas J."/>
            <person name="Howe K."/>
            <person name="Formenti G."/>
            <person name="Myers G."/>
            <person name="Durbin R."/>
            <person name="Jarvis E.D."/>
        </authorList>
    </citation>
    <scope>NUCLEOTIDE SEQUENCE [LARGE SCALE GENOMIC DNA]</scope>
</reference>
<dbReference type="OrthoDB" id="270284at2759"/>
<sequence length="250" mass="28018">AVSKRGEPTAAGETRTRNGQEPKSQPPGTWRGPGGTQRLASDGITERRRNGTLGSGALSRALSTADRTPGSGFCRGAPGTCRRCLPLPLAWWADAWDSLWLKNEKALRLSIVGEKLQWFQSHLDPSKADYTKREACELIEKYLHRFSDELEQIELRNSIKGRQGRQHNSREMIIKQTIEHERQLYEGYGIDIPDIVNGKHLKIFREWDGDLKKLPNIKMRKVATKDAVCSRTEVANGEAEAKLDAAKATD</sequence>
<keyword evidence="7" id="KW-1185">Reference proteome</keyword>
<dbReference type="GO" id="GO:0042273">
    <property type="term" value="P:ribosomal large subunit biogenesis"/>
    <property type="evidence" value="ECO:0007669"/>
    <property type="project" value="Ensembl"/>
</dbReference>
<reference evidence="6" key="2">
    <citation type="submission" date="2025-08" db="UniProtKB">
        <authorList>
            <consortium name="Ensembl"/>
        </authorList>
    </citation>
    <scope>IDENTIFICATION</scope>
</reference>
<evidence type="ECO:0000256" key="3">
    <source>
        <dbReference type="ARBA" id="ARBA00034127"/>
    </source>
</evidence>
<organism evidence="6 7">
    <name type="scientific">Gopherus evgoodei</name>
    <name type="common">Goodes thornscrub tortoise</name>
    <dbReference type="NCBI Taxonomy" id="1825980"/>
    <lineage>
        <taxon>Eukaryota</taxon>
        <taxon>Metazoa</taxon>
        <taxon>Chordata</taxon>
        <taxon>Craniata</taxon>
        <taxon>Vertebrata</taxon>
        <taxon>Euteleostomi</taxon>
        <taxon>Archelosauria</taxon>
        <taxon>Testudinata</taxon>
        <taxon>Testudines</taxon>
        <taxon>Cryptodira</taxon>
        <taxon>Durocryptodira</taxon>
        <taxon>Testudinoidea</taxon>
        <taxon>Testudinidae</taxon>
        <taxon>Gopherus</taxon>
    </lineage>
</organism>
<dbReference type="GO" id="GO:0005654">
    <property type="term" value="C:nucleoplasm"/>
    <property type="evidence" value="ECO:0007669"/>
    <property type="project" value="Ensembl"/>
</dbReference>
<proteinExistence type="inferred from homology"/>
<evidence type="ECO:0000313" key="6">
    <source>
        <dbReference type="Ensembl" id="ENSGEVP00005010170.1"/>
    </source>
</evidence>
<dbReference type="Ensembl" id="ENSGEVT00005010659.1">
    <property type="protein sequence ID" value="ENSGEVP00005010170.1"/>
    <property type="gene ID" value="ENSGEVG00005007189.1"/>
</dbReference>
<dbReference type="GO" id="GO:0005730">
    <property type="term" value="C:nucleolus"/>
    <property type="evidence" value="ECO:0007669"/>
    <property type="project" value="Ensembl"/>
</dbReference>
<accession>A0A8C4W620</accession>
<dbReference type="FunFam" id="1.20.1440.170:FF:000001">
    <property type="entry name" value="Translation machinery-associated 16 homolog"/>
    <property type="match status" value="1"/>
</dbReference>
<dbReference type="Gene3D" id="1.20.1440.170">
    <property type="entry name" value="Translation machinery-associated protein 16-like"/>
    <property type="match status" value="1"/>
</dbReference>
<dbReference type="GO" id="GO:1990275">
    <property type="term" value="F:preribosome binding"/>
    <property type="evidence" value="ECO:0007669"/>
    <property type="project" value="Ensembl"/>
</dbReference>
<dbReference type="InterPro" id="IPR038356">
    <property type="entry name" value="Tma16_sf"/>
</dbReference>
<dbReference type="GeneTree" id="ENSGT00390000004179"/>
<dbReference type="PANTHER" id="PTHR13349:SF2">
    <property type="entry name" value="TRANSLATION MACHINERY-ASSOCIATED PROTEIN 16"/>
    <property type="match status" value="1"/>
</dbReference>
<protein>
    <recommendedName>
        <fullName evidence="1">Translation machinery-associated protein 16</fullName>
    </recommendedName>
</protein>
<comment type="similarity">
    <text evidence="3">Belongs to the TMA16 family.</text>
</comment>
<evidence type="ECO:0000313" key="7">
    <source>
        <dbReference type="Proteomes" id="UP000694390"/>
    </source>
</evidence>
<dbReference type="AlphaFoldDB" id="A0A8C4W620"/>
<evidence type="ECO:0000256" key="2">
    <source>
        <dbReference type="ARBA" id="ARBA00034079"/>
    </source>
</evidence>
<dbReference type="PANTHER" id="PTHR13349">
    <property type="entry name" value="TRANSLATION MACHINERY-ASSOCIATED PROTEIN 16"/>
    <property type="match status" value="1"/>
</dbReference>
<dbReference type="InterPro" id="IPR021346">
    <property type="entry name" value="Tma16"/>
</dbReference>
<evidence type="ECO:0000256" key="1">
    <source>
        <dbReference type="ARBA" id="ARBA00020047"/>
    </source>
</evidence>
<name>A0A8C4W620_9SAUR</name>
<comment type="subunit">
    <text evidence="4">Associates with pre-60S ribosomal particles.</text>
</comment>
<evidence type="ECO:0000256" key="5">
    <source>
        <dbReference type="SAM" id="MobiDB-lite"/>
    </source>
</evidence>
<gene>
    <name evidence="6" type="primary">TMA16</name>
</gene>